<dbReference type="GeneID" id="28936492"/>
<dbReference type="PANTHER" id="PTHR46014:SF1">
    <property type="entry name" value="TETRATRICOPEPTIDE REPEAT PROTEIN 1"/>
    <property type="match status" value="1"/>
</dbReference>
<dbReference type="VEuPathDB" id="FungiDB:T552_01721"/>
<dbReference type="RefSeq" id="XP_018226003.1">
    <property type="nucleotide sequence ID" value="XM_018370289.1"/>
</dbReference>
<accession>A0A0W4ZJB2</accession>
<gene>
    <name evidence="1" type="ORF">T552_01721</name>
</gene>
<sequence length="235" mass="27296">MEYEKPLNKEEEKDEILRKDEEETIGCINKDILKNEGEEGSLEEVEGESEEEKLIEEANEYKFKGNELFYQEFFDEAIISYQHALDISPLRAKHERSIYYGNIAECYIRKGLWKEAVEACTNALKEEPEYIKALHRRAKANEKIGTWRSLEAALLDYEDMKKSLLESSPIHKSIKESISRIKPMLSEVQEREKTQMLNKLKDLGNNILGKFGLSTDNFKAVQDPQTGNYSISFQK</sequence>
<dbReference type="SUPFAM" id="SSF48452">
    <property type="entry name" value="TPR-like"/>
    <property type="match status" value="1"/>
</dbReference>
<dbReference type="OrthoDB" id="10250354at2759"/>
<evidence type="ECO:0000313" key="1">
    <source>
        <dbReference type="EMBL" id="KTW28460.1"/>
    </source>
</evidence>
<organism evidence="1 2">
    <name type="scientific">Pneumocystis carinii (strain B80)</name>
    <name type="common">Rat pneumocystis pneumonia agent</name>
    <name type="synonym">Pneumocystis carinii f. sp. carinii</name>
    <dbReference type="NCBI Taxonomy" id="1408658"/>
    <lineage>
        <taxon>Eukaryota</taxon>
        <taxon>Fungi</taxon>
        <taxon>Dikarya</taxon>
        <taxon>Ascomycota</taxon>
        <taxon>Taphrinomycotina</taxon>
        <taxon>Pneumocystomycetes</taxon>
        <taxon>Pneumocystaceae</taxon>
        <taxon>Pneumocystis</taxon>
    </lineage>
</organism>
<keyword evidence="2" id="KW-1185">Reference proteome</keyword>
<dbReference type="PANTHER" id="PTHR46014">
    <property type="entry name" value="TETRATRICOPEPTIDE REPEAT PROTEIN 1"/>
    <property type="match status" value="1"/>
</dbReference>
<name>A0A0W4ZJB2_PNEC8</name>
<proteinExistence type="predicted"/>
<evidence type="ECO:0000313" key="2">
    <source>
        <dbReference type="Proteomes" id="UP000054454"/>
    </source>
</evidence>
<dbReference type="EMBL" id="LFVZ01000007">
    <property type="protein sequence ID" value="KTW28460.1"/>
    <property type="molecule type" value="Genomic_DNA"/>
</dbReference>
<dbReference type="SMART" id="SM00028">
    <property type="entry name" value="TPR"/>
    <property type="match status" value="2"/>
</dbReference>
<dbReference type="InterPro" id="IPR019734">
    <property type="entry name" value="TPR_rpt"/>
</dbReference>
<dbReference type="Proteomes" id="UP000054454">
    <property type="component" value="Unassembled WGS sequence"/>
</dbReference>
<protein>
    <submittedName>
        <fullName evidence="1">Uncharacterized protein</fullName>
    </submittedName>
</protein>
<dbReference type="Gene3D" id="1.25.40.10">
    <property type="entry name" value="Tetratricopeptide repeat domain"/>
    <property type="match status" value="1"/>
</dbReference>
<dbReference type="InterPro" id="IPR052769">
    <property type="entry name" value="TPR_domain_protein"/>
</dbReference>
<dbReference type="InterPro" id="IPR011990">
    <property type="entry name" value="TPR-like_helical_dom_sf"/>
</dbReference>
<comment type="caution">
    <text evidence="1">The sequence shown here is derived from an EMBL/GenBank/DDBJ whole genome shotgun (WGS) entry which is preliminary data.</text>
</comment>
<reference evidence="2" key="1">
    <citation type="journal article" date="2016" name="Nat. Commun.">
        <title>Genome analysis of three Pneumocystis species reveals adaptation mechanisms to life exclusively in mammalian hosts.</title>
        <authorList>
            <person name="Ma L."/>
            <person name="Chen Z."/>
            <person name="Huang D.W."/>
            <person name="Kutty G."/>
            <person name="Ishihara M."/>
            <person name="Wang H."/>
            <person name="Abouelleil A."/>
            <person name="Bishop L."/>
            <person name="Davey E."/>
            <person name="Deng R."/>
            <person name="Deng X."/>
            <person name="Fan L."/>
            <person name="Fantoni G."/>
            <person name="Fitzgerald M."/>
            <person name="Gogineni E."/>
            <person name="Goldberg J.M."/>
            <person name="Handley G."/>
            <person name="Hu X."/>
            <person name="Huber C."/>
            <person name="Jiao X."/>
            <person name="Jones K."/>
            <person name="Levin J.Z."/>
            <person name="Liu Y."/>
            <person name="Macdonald P."/>
            <person name="Melnikov A."/>
            <person name="Raley C."/>
            <person name="Sassi M."/>
            <person name="Sherman B.T."/>
            <person name="Song X."/>
            <person name="Sykes S."/>
            <person name="Tran B."/>
            <person name="Walsh L."/>
            <person name="Xia Y."/>
            <person name="Yang J."/>
            <person name="Young S."/>
            <person name="Zeng Q."/>
            <person name="Zheng X."/>
            <person name="Stephens R."/>
            <person name="Nusbaum C."/>
            <person name="Birren B.W."/>
            <person name="Azadi P."/>
            <person name="Lempicki R.A."/>
            <person name="Cuomo C.A."/>
            <person name="Kovacs J.A."/>
        </authorList>
    </citation>
    <scope>NUCLEOTIDE SEQUENCE [LARGE SCALE GENOMIC DNA]</scope>
    <source>
        <strain evidence="2">B80</strain>
    </source>
</reference>
<dbReference type="AlphaFoldDB" id="A0A0W4ZJB2"/>